<keyword evidence="2" id="KW-1185">Reference proteome</keyword>
<comment type="caution">
    <text evidence="1">The sequence shown here is derived from an EMBL/GenBank/DDBJ whole genome shotgun (WGS) entry which is preliminary data.</text>
</comment>
<dbReference type="Proteomes" id="UP000726737">
    <property type="component" value="Unassembled WGS sequence"/>
</dbReference>
<sequence>MLSATEFSFDAKMFKCSGKKPNPLIKIKFKFIKVATIDPAEHSPFLQRRSPMTNYSLAWDGIHQPIRPTASE</sequence>
<proteinExistence type="predicted"/>
<dbReference type="AlphaFoldDB" id="A0A9P6PIQ7"/>
<protein>
    <submittedName>
        <fullName evidence="1">Uncharacterized protein</fullName>
    </submittedName>
</protein>
<name>A0A9P6PIQ7_9FUNG</name>
<evidence type="ECO:0000313" key="2">
    <source>
        <dbReference type="Proteomes" id="UP000726737"/>
    </source>
</evidence>
<organism evidence="1 2">
    <name type="scientific">Mortierella polycephala</name>
    <dbReference type="NCBI Taxonomy" id="41804"/>
    <lineage>
        <taxon>Eukaryota</taxon>
        <taxon>Fungi</taxon>
        <taxon>Fungi incertae sedis</taxon>
        <taxon>Mucoromycota</taxon>
        <taxon>Mortierellomycotina</taxon>
        <taxon>Mortierellomycetes</taxon>
        <taxon>Mortierellales</taxon>
        <taxon>Mortierellaceae</taxon>
        <taxon>Mortierella</taxon>
    </lineage>
</organism>
<dbReference type="EMBL" id="JAAAJA010001119">
    <property type="protein sequence ID" value="KAG0248059.1"/>
    <property type="molecule type" value="Genomic_DNA"/>
</dbReference>
<accession>A0A9P6PIQ7</accession>
<gene>
    <name evidence="1" type="ORF">BG011_000563</name>
</gene>
<reference evidence="1" key="1">
    <citation type="journal article" date="2020" name="Fungal Divers.">
        <title>Resolving the Mortierellaceae phylogeny through synthesis of multi-gene phylogenetics and phylogenomics.</title>
        <authorList>
            <person name="Vandepol N."/>
            <person name="Liber J."/>
            <person name="Desiro A."/>
            <person name="Na H."/>
            <person name="Kennedy M."/>
            <person name="Barry K."/>
            <person name="Grigoriev I.V."/>
            <person name="Miller A.N."/>
            <person name="O'Donnell K."/>
            <person name="Stajich J.E."/>
            <person name="Bonito G."/>
        </authorList>
    </citation>
    <scope>NUCLEOTIDE SEQUENCE</scope>
    <source>
        <strain evidence="1">KOD948</strain>
    </source>
</reference>
<evidence type="ECO:0000313" key="1">
    <source>
        <dbReference type="EMBL" id="KAG0248059.1"/>
    </source>
</evidence>